<evidence type="ECO:0000256" key="1">
    <source>
        <dbReference type="SAM" id="MobiDB-lite"/>
    </source>
</evidence>
<feature type="region of interest" description="Disordered" evidence="1">
    <location>
        <begin position="135"/>
        <end position="373"/>
    </location>
</feature>
<evidence type="ECO:0000313" key="3">
    <source>
        <dbReference type="Proteomes" id="UP000584642"/>
    </source>
</evidence>
<organism evidence="2 3">
    <name type="scientific">Azospirillum oleiclasticum</name>
    <dbReference type="NCBI Taxonomy" id="2735135"/>
    <lineage>
        <taxon>Bacteria</taxon>
        <taxon>Pseudomonadati</taxon>
        <taxon>Pseudomonadota</taxon>
        <taxon>Alphaproteobacteria</taxon>
        <taxon>Rhodospirillales</taxon>
        <taxon>Azospirillaceae</taxon>
        <taxon>Azospirillum</taxon>
    </lineage>
</organism>
<dbReference type="Proteomes" id="UP000584642">
    <property type="component" value="Unassembled WGS sequence"/>
</dbReference>
<dbReference type="RefSeq" id="WP_180282330.1">
    <property type="nucleotide sequence ID" value="NZ_JABFDB010000008.1"/>
</dbReference>
<feature type="compositionally biased region" description="Pro residues" evidence="1">
    <location>
        <begin position="315"/>
        <end position="331"/>
    </location>
</feature>
<evidence type="ECO:0000313" key="2">
    <source>
        <dbReference type="EMBL" id="NYZ20559.1"/>
    </source>
</evidence>
<comment type="caution">
    <text evidence="2">The sequence shown here is derived from an EMBL/GenBank/DDBJ whole genome shotgun (WGS) entry which is preliminary data.</text>
</comment>
<accession>A0ABX2T8P1</accession>
<feature type="compositionally biased region" description="Acidic residues" evidence="1">
    <location>
        <begin position="249"/>
        <end position="258"/>
    </location>
</feature>
<feature type="compositionally biased region" description="Acidic residues" evidence="1">
    <location>
        <begin position="207"/>
        <end position="229"/>
    </location>
</feature>
<name>A0ABX2T8P1_9PROT</name>
<gene>
    <name evidence="2" type="ORF">HND93_12630</name>
</gene>
<sequence>MVRMLFLRDIDTDVDIRCRDCGHGGVLPRAMLVRRFGPSYPVLSIAPHYRCSRCDSRDTECRPAPPPEPEVSFGAGAPADDGGAAFDATIAALRGMVDAAQEYRTGPAAAADEDPDDTVIRPSARNALWEELAEPSLPPEEADADDGWSRPPAAFHEPVAADPPEEQEPDGSGLPPDFAALFERAYADDPEEDAPPPQRDRPVFTADWDDEEPDGEEPDGEEPDGEEADADVRALFADPPDRAPAVMTDAEEEPEPSDAEILSFAIRDRDEDSAPRNRRSTAARAEDESDATLSMQKTLAALRGMIENAAAEPGDLPPPTKAPPPQPPAKPPTGTGAASLDDTLAKLRGLLDLENPGDDGGRNGERPTGGRRR</sequence>
<keyword evidence="3" id="KW-1185">Reference proteome</keyword>
<dbReference type="EMBL" id="JABFDB010000008">
    <property type="protein sequence ID" value="NYZ20559.1"/>
    <property type="molecule type" value="Genomic_DNA"/>
</dbReference>
<feature type="compositionally biased region" description="Basic and acidic residues" evidence="1">
    <location>
        <begin position="266"/>
        <end position="275"/>
    </location>
</feature>
<protein>
    <submittedName>
        <fullName evidence="2">Uncharacterized protein</fullName>
    </submittedName>
</protein>
<reference evidence="2 3" key="1">
    <citation type="submission" date="2020-05" db="EMBL/GenBank/DDBJ databases">
        <title>Azospirillum oleiclasticum sp. nov, a nitrogen-fixing and heavy crude oil-emulsifying bacterium isolated from the crude oil of Yumen Oilfield.</title>
        <authorList>
            <person name="Wu D."/>
            <person name="Cai M."/>
            <person name="Zhang X."/>
        </authorList>
    </citation>
    <scope>NUCLEOTIDE SEQUENCE [LARGE SCALE GENOMIC DNA]</scope>
    <source>
        <strain evidence="2 3">ROY-1-1-2</strain>
    </source>
</reference>
<proteinExistence type="predicted"/>